<organism evidence="2 3">
    <name type="scientific">Stratiformator vulcanicus</name>
    <dbReference type="NCBI Taxonomy" id="2527980"/>
    <lineage>
        <taxon>Bacteria</taxon>
        <taxon>Pseudomonadati</taxon>
        <taxon>Planctomycetota</taxon>
        <taxon>Planctomycetia</taxon>
        <taxon>Planctomycetales</taxon>
        <taxon>Planctomycetaceae</taxon>
        <taxon>Stratiformator</taxon>
    </lineage>
</organism>
<dbReference type="SMART" id="SM01130">
    <property type="entry name" value="DHDPS"/>
    <property type="match status" value="1"/>
</dbReference>
<protein>
    <recommendedName>
        <fullName evidence="4">Dihydrodipicolinate synthase family protein</fullName>
    </recommendedName>
</protein>
<keyword evidence="3" id="KW-1185">Reference proteome</keyword>
<sequence length="317" mass="35515">MNNSDMTPFDLLTPSRKPRGISAVLIPFLPDGEIDWDAFRAHVVRTADAGLEPAVNMDTGYVNLLTAEQKQTALEHTRDALGGRPFVAGAFVADQPGAKFDADTYGREIEQIESFGGVPVIFQSYGLIEQPGPEIVTSYETISRSCDKFIGFELTQALALFGSIYDLDTYGGMMQIKKCIGAKHSSFDREPEWERLRLRNKLRPDFHVFTGNDFAIDMIQYGSDYLLGLSTFGPDLFARRDDLWANGNPAWLQLNDVLQYLGYFAFRSPGPAYKHTAAQFLKLRGWAQTSQTHPNSPTRPESDMEILKEIAERLSLK</sequence>
<evidence type="ECO:0000313" key="3">
    <source>
        <dbReference type="Proteomes" id="UP000317318"/>
    </source>
</evidence>
<dbReference type="CDD" id="cd00408">
    <property type="entry name" value="DHDPS-like"/>
    <property type="match status" value="1"/>
</dbReference>
<name>A0A517R3N0_9PLAN</name>
<dbReference type="SUPFAM" id="SSF51569">
    <property type="entry name" value="Aldolase"/>
    <property type="match status" value="1"/>
</dbReference>
<dbReference type="AlphaFoldDB" id="A0A517R3N0"/>
<gene>
    <name evidence="2" type="ORF">Pan189_28990</name>
</gene>
<evidence type="ECO:0000313" key="2">
    <source>
        <dbReference type="EMBL" id="QDT38505.1"/>
    </source>
</evidence>
<reference evidence="2 3" key="1">
    <citation type="submission" date="2019-02" db="EMBL/GenBank/DDBJ databases">
        <title>Deep-cultivation of Planctomycetes and their phenomic and genomic characterization uncovers novel biology.</title>
        <authorList>
            <person name="Wiegand S."/>
            <person name="Jogler M."/>
            <person name="Boedeker C."/>
            <person name="Pinto D."/>
            <person name="Vollmers J."/>
            <person name="Rivas-Marin E."/>
            <person name="Kohn T."/>
            <person name="Peeters S.H."/>
            <person name="Heuer A."/>
            <person name="Rast P."/>
            <person name="Oberbeckmann S."/>
            <person name="Bunk B."/>
            <person name="Jeske O."/>
            <person name="Meyerdierks A."/>
            <person name="Storesund J.E."/>
            <person name="Kallscheuer N."/>
            <person name="Luecker S."/>
            <person name="Lage O.M."/>
            <person name="Pohl T."/>
            <person name="Merkel B.J."/>
            <person name="Hornburger P."/>
            <person name="Mueller R.-W."/>
            <person name="Bruemmer F."/>
            <person name="Labrenz M."/>
            <person name="Spormann A.M."/>
            <person name="Op den Camp H."/>
            <person name="Overmann J."/>
            <person name="Amann R."/>
            <person name="Jetten M.S.M."/>
            <person name="Mascher T."/>
            <person name="Medema M.H."/>
            <person name="Devos D.P."/>
            <person name="Kaster A.-K."/>
            <person name="Ovreas L."/>
            <person name="Rohde M."/>
            <person name="Galperin M.Y."/>
            <person name="Jogler C."/>
        </authorList>
    </citation>
    <scope>NUCLEOTIDE SEQUENCE [LARGE SCALE GENOMIC DNA]</scope>
    <source>
        <strain evidence="2 3">Pan189</strain>
    </source>
</reference>
<dbReference type="EMBL" id="CP036268">
    <property type="protein sequence ID" value="QDT38505.1"/>
    <property type="molecule type" value="Genomic_DNA"/>
</dbReference>
<dbReference type="GO" id="GO:0016829">
    <property type="term" value="F:lyase activity"/>
    <property type="evidence" value="ECO:0007669"/>
    <property type="project" value="UniProtKB-KW"/>
</dbReference>
<dbReference type="Gene3D" id="3.20.20.70">
    <property type="entry name" value="Aldolase class I"/>
    <property type="match status" value="1"/>
</dbReference>
<evidence type="ECO:0000256" key="1">
    <source>
        <dbReference type="ARBA" id="ARBA00023239"/>
    </source>
</evidence>
<dbReference type="InterPro" id="IPR002220">
    <property type="entry name" value="DapA-like"/>
</dbReference>
<dbReference type="KEGG" id="svp:Pan189_28990"/>
<proteinExistence type="predicted"/>
<evidence type="ECO:0008006" key="4">
    <source>
        <dbReference type="Google" id="ProtNLM"/>
    </source>
</evidence>
<accession>A0A517R3N0</accession>
<dbReference type="InterPro" id="IPR013785">
    <property type="entry name" value="Aldolase_TIM"/>
</dbReference>
<dbReference type="Proteomes" id="UP000317318">
    <property type="component" value="Chromosome"/>
</dbReference>
<keyword evidence="1" id="KW-0456">Lyase</keyword>